<feature type="compositionally biased region" description="Basic and acidic residues" evidence="1">
    <location>
        <begin position="1"/>
        <end position="55"/>
    </location>
</feature>
<reference evidence="5 7" key="2">
    <citation type="journal article" date="2019" name="Science, e1252229">
        <title>Invertible promoters mediate bacterial phase variation, antibiotic resistance, and host adaptation in the gut.</title>
        <authorList>
            <person name="Jiang X."/>
            <person name="Hall A.B."/>
            <person name="Arthur T.D."/>
            <person name="Plichta D.R."/>
            <person name="Covington C.T."/>
            <person name="Poyet M."/>
            <person name="Crothers J."/>
            <person name="Moses P.L."/>
            <person name="Tolonen A.C."/>
            <person name="Vlamakis H."/>
            <person name="Alm E.J."/>
            <person name="Xavier R.J."/>
        </authorList>
    </citation>
    <scope>NUCLEOTIDE SEQUENCE [LARGE SCALE GENOMIC DNA]</scope>
    <source>
        <strain evidence="7">aa_0143</strain>
        <strain evidence="5">Aa_0143</strain>
    </source>
</reference>
<gene>
    <name evidence="5" type="ORF">EAI93_00705</name>
    <name evidence="4" type="ORF">ERS852456_00897</name>
</gene>
<feature type="transmembrane region" description="Helical" evidence="2">
    <location>
        <begin position="68"/>
        <end position="89"/>
    </location>
</feature>
<dbReference type="Proteomes" id="UP000292665">
    <property type="component" value="Unassembled WGS sequence"/>
</dbReference>
<feature type="domain" description="Peptidase C39-like" evidence="3">
    <location>
        <begin position="173"/>
        <end position="306"/>
    </location>
</feature>
<dbReference type="Gene3D" id="3.90.70.10">
    <property type="entry name" value="Cysteine proteinases"/>
    <property type="match status" value="1"/>
</dbReference>
<dbReference type="Pfam" id="PF13529">
    <property type="entry name" value="Peptidase_C39_2"/>
    <property type="match status" value="1"/>
</dbReference>
<protein>
    <recommendedName>
        <fullName evidence="3">Peptidase C39-like domain-containing protein</fullName>
    </recommendedName>
</protein>
<keyword evidence="2" id="KW-0472">Membrane</keyword>
<dbReference type="EMBL" id="CYZO01000009">
    <property type="protein sequence ID" value="CUN82174.1"/>
    <property type="molecule type" value="Genomic_DNA"/>
</dbReference>
<dbReference type="AlphaFoldDB" id="A0A174A0Z8"/>
<dbReference type="EMBL" id="RCYR01000001">
    <property type="protein sequence ID" value="RYS82261.1"/>
    <property type="molecule type" value="Genomic_DNA"/>
</dbReference>
<name>A0A174A0Z8_9FIRM</name>
<organism evidence="4 6">
    <name type="scientific">[Ruminococcus] torques</name>
    <dbReference type="NCBI Taxonomy" id="33039"/>
    <lineage>
        <taxon>Bacteria</taxon>
        <taxon>Bacillati</taxon>
        <taxon>Bacillota</taxon>
        <taxon>Clostridia</taxon>
        <taxon>Lachnospirales</taxon>
        <taxon>Lachnospiraceae</taxon>
        <taxon>Mediterraneibacter</taxon>
    </lineage>
</organism>
<evidence type="ECO:0000313" key="6">
    <source>
        <dbReference type="Proteomes" id="UP000095787"/>
    </source>
</evidence>
<reference evidence="4 6" key="1">
    <citation type="submission" date="2015-09" db="EMBL/GenBank/DDBJ databases">
        <authorList>
            <consortium name="Pathogen Informatics"/>
        </authorList>
    </citation>
    <scope>NUCLEOTIDE SEQUENCE [LARGE SCALE GENOMIC DNA]</scope>
    <source>
        <strain evidence="4 6">2789STDY5834841</strain>
    </source>
</reference>
<dbReference type="RefSeq" id="WP_009242280.1">
    <property type="nucleotide sequence ID" value="NZ_CATZVU010000036.1"/>
</dbReference>
<evidence type="ECO:0000313" key="7">
    <source>
        <dbReference type="Proteomes" id="UP000292665"/>
    </source>
</evidence>
<feature type="region of interest" description="Disordered" evidence="1">
    <location>
        <begin position="1"/>
        <end position="57"/>
    </location>
</feature>
<evidence type="ECO:0000313" key="5">
    <source>
        <dbReference type="EMBL" id="RYS82261.1"/>
    </source>
</evidence>
<evidence type="ECO:0000259" key="3">
    <source>
        <dbReference type="Pfam" id="PF13529"/>
    </source>
</evidence>
<keyword evidence="2" id="KW-1133">Transmembrane helix</keyword>
<evidence type="ECO:0000256" key="2">
    <source>
        <dbReference type="SAM" id="Phobius"/>
    </source>
</evidence>
<evidence type="ECO:0000313" key="4">
    <source>
        <dbReference type="EMBL" id="CUN82174.1"/>
    </source>
</evidence>
<dbReference type="Proteomes" id="UP000095787">
    <property type="component" value="Unassembled WGS sequence"/>
</dbReference>
<sequence length="333" mass="37759">MRKESFDRKNEKYGADRRFRTHPADRTKRRNVDGRYEEQKPKKRNADRGRVNESRRIKKLRKRKKARFLRKAVAAVFCVAAVIAAVLFLKERFLDENYRAGGLGQAVNGFLKEGKEMYKAKEAYQSIDKTDENADTLKDLLDKNPETWEFVKNYSKMKDASPADTIGEVAAGEIPLLLQWDERWGYSVYGDNMIAVNGCGPTAVAMVVSGLLCDPSVTPYKVAKFAEEQGYYAGESGTSWTLMSEGVQSFGIWGEELGLSRSEVFSALESGCPIICSMRPGDFTTTGHFIVLTKVENGKIKVNDPNSRIRSGQLWDYERLEPQIQNLWAFSRM</sequence>
<dbReference type="GeneID" id="97329142"/>
<proteinExistence type="predicted"/>
<keyword evidence="2" id="KW-0812">Transmembrane</keyword>
<dbReference type="InterPro" id="IPR039564">
    <property type="entry name" value="Peptidase_C39-like"/>
</dbReference>
<evidence type="ECO:0000256" key="1">
    <source>
        <dbReference type="SAM" id="MobiDB-lite"/>
    </source>
</evidence>
<accession>A0A174A0Z8</accession>